<accession>A0ABU9ATT3</accession>
<dbReference type="EMBL" id="JBBUKT010000004">
    <property type="protein sequence ID" value="MEK7951161.1"/>
    <property type="molecule type" value="Genomic_DNA"/>
</dbReference>
<keyword evidence="1" id="KW-0349">Heme</keyword>
<sequence>MRSLFPPAVLWLAAIAARAEPVAKVEAYLESYCLSCHDAETQKGKVNLEEFHREHDLRQLFDVYDQTVLEAMPPQKKKQPSPEERAAFTAQLEQWLADAGHDRKLEPGFGNYVDHDALFTPNHLEPVSAKRVWRVDASAMAEIGNRLVGRDVYRPKRQGVSKEDPSFTYRAPAHAFRDYDATSYFEDTTTELALAYAKQIAGYMEQFRFSPQQKQLDEADKLPNKAKREERKKLIGPVDRVGTTYRLLFNREITDKERKELAALDERSAVTALILKCDSVFRMEGRMDDYELARTLGFALDEKGADPALYQDVARRPLGEVLDERMKTEAFQWRLVRFLREYFEYDRAPDVFKDPETQAPTLVPHGVEYHPDWHVADADQFCLRILREDENVLRQLLTSNRYSIRGGLNTAHTNLGQRNRQNGYYAGFHGVYGLKPEDLAPWRADYDLPDRKGMLMHPAWLIAFSDKEKNQAIQRGRWVTTKLLGGQIPDTPVEVDATLPDDPALTLREKMAKVTHASKCWACHSHMDDLGLPFEQFDFFGKFRTQELGRPVDTTGLAMGNKIENPYTYVEELASSRRVQQVFLRHVFRFFMGRNETLNDANTLIAMDKAFQPKGSLKAALKVLFLSDNFRLRH</sequence>
<proteinExistence type="predicted"/>
<dbReference type="SUPFAM" id="SSF46626">
    <property type="entry name" value="Cytochrome c"/>
    <property type="match status" value="1"/>
</dbReference>
<evidence type="ECO:0000313" key="6">
    <source>
        <dbReference type="EMBL" id="MEK7951161.1"/>
    </source>
</evidence>
<keyword evidence="7" id="KW-1185">Reference proteome</keyword>
<keyword evidence="3" id="KW-0408">Iron</keyword>
<feature type="domain" description="DUF1588" evidence="4">
    <location>
        <begin position="451"/>
        <end position="547"/>
    </location>
</feature>
<evidence type="ECO:0000313" key="7">
    <source>
        <dbReference type="Proteomes" id="UP001371305"/>
    </source>
</evidence>
<name>A0ABU9ATT3_9BACT</name>
<dbReference type="RefSeq" id="WP_341404764.1">
    <property type="nucleotide sequence ID" value="NZ_JBBUKT010000004.1"/>
</dbReference>
<evidence type="ECO:0000259" key="5">
    <source>
        <dbReference type="Pfam" id="PF13442"/>
    </source>
</evidence>
<dbReference type="InterPro" id="IPR013039">
    <property type="entry name" value="DUF1588"/>
</dbReference>
<feature type="domain" description="Cytochrome c" evidence="5">
    <location>
        <begin position="23"/>
        <end position="87"/>
    </location>
</feature>
<evidence type="ECO:0000256" key="1">
    <source>
        <dbReference type="ARBA" id="ARBA00022617"/>
    </source>
</evidence>
<organism evidence="6 7">
    <name type="scientific">Luteolibacter soli</name>
    <dbReference type="NCBI Taxonomy" id="3135280"/>
    <lineage>
        <taxon>Bacteria</taxon>
        <taxon>Pseudomonadati</taxon>
        <taxon>Verrucomicrobiota</taxon>
        <taxon>Verrucomicrobiia</taxon>
        <taxon>Verrucomicrobiales</taxon>
        <taxon>Verrucomicrobiaceae</taxon>
        <taxon>Luteolibacter</taxon>
    </lineage>
</organism>
<comment type="caution">
    <text evidence="6">The sequence shown here is derived from an EMBL/GenBank/DDBJ whole genome shotgun (WGS) entry which is preliminary data.</text>
</comment>
<reference evidence="6 7" key="1">
    <citation type="submission" date="2024-04" db="EMBL/GenBank/DDBJ databases">
        <title>Luteolibacter sp. isolated from soil.</title>
        <authorList>
            <person name="An J."/>
        </authorList>
    </citation>
    <scope>NUCLEOTIDE SEQUENCE [LARGE SCALE GENOMIC DNA]</scope>
    <source>
        <strain evidence="6 7">Y139</strain>
    </source>
</reference>
<dbReference type="InterPro" id="IPR036909">
    <property type="entry name" value="Cyt_c-like_dom_sf"/>
</dbReference>
<dbReference type="Proteomes" id="UP001371305">
    <property type="component" value="Unassembled WGS sequence"/>
</dbReference>
<protein>
    <submittedName>
        <fullName evidence="6">DUF1588 domain-containing protein</fullName>
    </submittedName>
</protein>
<keyword evidence="2" id="KW-0479">Metal-binding</keyword>
<evidence type="ECO:0000259" key="4">
    <source>
        <dbReference type="Pfam" id="PF07627"/>
    </source>
</evidence>
<dbReference type="InterPro" id="IPR009056">
    <property type="entry name" value="Cyt_c-like_dom"/>
</dbReference>
<dbReference type="Pfam" id="PF13442">
    <property type="entry name" value="Cytochrome_CBB3"/>
    <property type="match status" value="1"/>
</dbReference>
<gene>
    <name evidence="6" type="ORF">WKV53_11660</name>
</gene>
<dbReference type="Pfam" id="PF07627">
    <property type="entry name" value="PSCyt3"/>
    <property type="match status" value="1"/>
</dbReference>
<evidence type="ECO:0000256" key="2">
    <source>
        <dbReference type="ARBA" id="ARBA00022723"/>
    </source>
</evidence>
<evidence type="ECO:0000256" key="3">
    <source>
        <dbReference type="ARBA" id="ARBA00023004"/>
    </source>
</evidence>